<dbReference type="PROSITE" id="PS00592">
    <property type="entry name" value="GH9_2"/>
    <property type="match status" value="1"/>
</dbReference>
<sequence length="736" mass="80984">MSNLILGSDGKLLKTKRKWTKAIGVALSISVLSSLVSFIPQTNTYAAGTYNYGEALQKSIMFYEFQRSGDLPDDKRDNWRGDSGMKDGSDVGLDLTGGWYDAGDHVKFNLPMSYTSTMLAWSLYEDKDAYDKSGQTKYIMDGIKWANDYFIKCNPTPGVYYYQVGDGGKDHSWWGPAEVMQMERPSFKVDASHPGSAVCASTAASLASAAAIFKSSDPAYAEKCISHAKDLFDMADKAKSDAGYTAASGFYSSSSFYDDLSWAAVWLYIATNDSTYLDKAESYVPNWGKEQQTDIIAYKWGQCWDDVHYGAELLLAKLTNKQLYKDSIEMNLDFWTTGVNGTRVSYTPKGLAWLFQWGSLRHATTQAFLAGVYADWEGCTPSKVSVYKDFLKSQIDYALGSTGRSFVVGYGVNPPQHPHHRTAHGSWTDQMNSPAYHRHTIYGALVGGPDNADGYTDEINNYVNNEIACDYNAGFTGALAKMYKEFGGDPIPNFKAIEKITNDEVIIKAGLNSTGPNYTEIKAIVYNQTGWPARVTDKISFKYFMDLSEIVEAGIDPLSLVTSSNYAEGKTTKVSGILPWDVSKNIYYVNVDLTGENIYPGGQSACRREVQFRISAPQGTSYWNPKNDFSYDGLPTSSTVDTVTNIPVYDNGVKVFGNEPAGGPENPDPEILYGDVNSDKNVDALDLAALKKYLLGGTSSIDVKAADTYKDGNIDALDMATLKKYLLGTITQLPQG</sequence>
<feature type="domain" description="Dockerin" evidence="12">
    <location>
        <begin position="669"/>
        <end position="735"/>
    </location>
</feature>
<protein>
    <recommendedName>
        <fullName evidence="10">Endoglucanase</fullName>
        <ecNumber evidence="10">3.2.1.4</ecNumber>
    </recommendedName>
</protein>
<dbReference type="Gene3D" id="2.60.40.710">
    <property type="entry name" value="Endoglucanase-like"/>
    <property type="match status" value="1"/>
</dbReference>
<dbReference type="GO" id="GO:0030248">
    <property type="term" value="F:cellulose binding"/>
    <property type="evidence" value="ECO:0007669"/>
    <property type="project" value="InterPro"/>
</dbReference>
<dbReference type="SUPFAM" id="SSF48208">
    <property type="entry name" value="Six-hairpin glycosidases"/>
    <property type="match status" value="1"/>
</dbReference>
<dbReference type="InterPro" id="IPR033126">
    <property type="entry name" value="Glyco_hydro_9_Asp/Glu_AS"/>
</dbReference>
<dbReference type="InterPro" id="IPR002105">
    <property type="entry name" value="Dockerin_1_rpt"/>
</dbReference>
<name>D1MX95_RUMJO</name>
<evidence type="ECO:0000259" key="12">
    <source>
        <dbReference type="PROSITE" id="PS51766"/>
    </source>
</evidence>
<dbReference type="InterPro" id="IPR008928">
    <property type="entry name" value="6-hairpin_glycosidase_sf"/>
</dbReference>
<evidence type="ECO:0000256" key="10">
    <source>
        <dbReference type="RuleBase" id="RU361166"/>
    </source>
</evidence>
<dbReference type="CAZy" id="CBM3">
    <property type="family name" value="Carbohydrate-Binding Module Family 3"/>
</dbReference>
<proteinExistence type="inferred from homology"/>
<dbReference type="PROSITE" id="PS51766">
    <property type="entry name" value="DOCKERIN"/>
    <property type="match status" value="1"/>
</dbReference>
<dbReference type="GO" id="GO:0008810">
    <property type="term" value="F:cellulase activity"/>
    <property type="evidence" value="ECO:0007669"/>
    <property type="project" value="UniProtKB-EC"/>
</dbReference>
<evidence type="ECO:0000256" key="2">
    <source>
        <dbReference type="ARBA" id="ARBA00022729"/>
    </source>
</evidence>
<dbReference type="GO" id="GO:0030245">
    <property type="term" value="P:cellulose catabolic process"/>
    <property type="evidence" value="ECO:0007669"/>
    <property type="project" value="UniProtKB-KW"/>
</dbReference>
<dbReference type="FunFam" id="1.50.10.10:FF:000020">
    <property type="entry name" value="Endoglucanase"/>
    <property type="match status" value="1"/>
</dbReference>
<keyword evidence="7 8" id="KW-0624">Polysaccharide degradation</keyword>
<dbReference type="Gene3D" id="1.10.1330.10">
    <property type="entry name" value="Dockerin domain"/>
    <property type="match status" value="1"/>
</dbReference>
<dbReference type="CAZy" id="GH9">
    <property type="family name" value="Glycoside Hydrolase Family 9"/>
</dbReference>
<dbReference type="InterPro" id="IPR018221">
    <property type="entry name" value="Glyco_hydro_9_His_AS"/>
</dbReference>
<evidence type="ECO:0000259" key="11">
    <source>
        <dbReference type="PROSITE" id="PS51172"/>
    </source>
</evidence>
<evidence type="ECO:0000256" key="1">
    <source>
        <dbReference type="ARBA" id="ARBA00000966"/>
    </source>
</evidence>
<feature type="active site" evidence="8">
    <location>
        <position position="419"/>
    </location>
</feature>
<evidence type="ECO:0000256" key="7">
    <source>
        <dbReference type="ARBA" id="ARBA00023326"/>
    </source>
</evidence>
<dbReference type="EMBL" id="AB506688">
    <property type="protein sequence ID" value="BAI52926.1"/>
    <property type="molecule type" value="Genomic_DNA"/>
</dbReference>
<comment type="catalytic activity">
    <reaction evidence="1 10">
        <text>Endohydrolysis of (1-&gt;4)-beta-D-glucosidic linkages in cellulose, lichenin and cereal beta-D-glucans.</text>
        <dbReference type="EC" id="3.2.1.4"/>
    </reaction>
</comment>
<dbReference type="PROSITE" id="PS00698">
    <property type="entry name" value="GH9_3"/>
    <property type="match status" value="1"/>
</dbReference>
<keyword evidence="2" id="KW-0732">Signal</keyword>
<feature type="active site" evidence="9">
    <location>
        <position position="466"/>
    </location>
</feature>
<evidence type="ECO:0000256" key="6">
    <source>
        <dbReference type="ARBA" id="ARBA00023295"/>
    </source>
</evidence>
<dbReference type="InterPro" id="IPR008965">
    <property type="entry name" value="CBM2/CBM3_carb-bd_dom_sf"/>
</dbReference>
<gene>
    <name evidence="13" type="primary">cel9A</name>
</gene>
<dbReference type="AlphaFoldDB" id="D1MX95"/>
<organism evidence="13">
    <name type="scientific">Ruminiclostridium josui</name>
    <name type="common">Clostridium josui</name>
    <dbReference type="NCBI Taxonomy" id="1499"/>
    <lineage>
        <taxon>Bacteria</taxon>
        <taxon>Bacillati</taxon>
        <taxon>Bacillota</taxon>
        <taxon>Clostridia</taxon>
        <taxon>Eubacteriales</taxon>
        <taxon>Oscillospiraceae</taxon>
        <taxon>Ruminiclostridium</taxon>
    </lineage>
</organism>
<dbReference type="InterPro" id="IPR016134">
    <property type="entry name" value="Dockerin_dom"/>
</dbReference>
<dbReference type="Gene3D" id="1.50.10.10">
    <property type="match status" value="1"/>
</dbReference>
<dbReference type="EC" id="3.2.1.4" evidence="10"/>
<dbReference type="InterPro" id="IPR001956">
    <property type="entry name" value="CBM3"/>
</dbReference>
<evidence type="ECO:0000256" key="4">
    <source>
        <dbReference type="ARBA" id="ARBA00023001"/>
    </source>
</evidence>
<dbReference type="SMART" id="SM01067">
    <property type="entry name" value="CBM_3"/>
    <property type="match status" value="1"/>
</dbReference>
<dbReference type="SUPFAM" id="SSF63446">
    <property type="entry name" value="Type I dockerin domain"/>
    <property type="match status" value="1"/>
</dbReference>
<keyword evidence="5 8" id="KW-0119">Carbohydrate metabolism</keyword>
<keyword evidence="3 8" id="KW-0378">Hydrolase</keyword>
<evidence type="ECO:0000256" key="3">
    <source>
        <dbReference type="ARBA" id="ARBA00022801"/>
    </source>
</evidence>
<dbReference type="InterPro" id="IPR012341">
    <property type="entry name" value="6hp_glycosidase-like_sf"/>
</dbReference>
<dbReference type="CDD" id="cd14256">
    <property type="entry name" value="Dockerin_I"/>
    <property type="match status" value="1"/>
</dbReference>
<dbReference type="InterPro" id="IPR036439">
    <property type="entry name" value="Dockerin_dom_sf"/>
</dbReference>
<dbReference type="PANTHER" id="PTHR22298">
    <property type="entry name" value="ENDO-1,4-BETA-GLUCANASE"/>
    <property type="match status" value="1"/>
</dbReference>
<evidence type="ECO:0000313" key="13">
    <source>
        <dbReference type="EMBL" id="BAI52926.1"/>
    </source>
</evidence>
<dbReference type="Pfam" id="PF00942">
    <property type="entry name" value="CBM_3"/>
    <property type="match status" value="1"/>
</dbReference>
<evidence type="ECO:0000256" key="5">
    <source>
        <dbReference type="ARBA" id="ARBA00023277"/>
    </source>
</evidence>
<reference evidence="13" key="1">
    <citation type="journal article" date="2010" name="Biosci. Biotechnol. Biochem.">
        <title>Analysis of a Clostridium josui cellulase gene cluster containing the man5A gene and characterization of recombinant Man5A.</title>
        <authorList>
            <person name="Sakka M."/>
            <person name="Goto M."/>
            <person name="Fujino T."/>
            <person name="Fujino E."/>
            <person name="Karita S."/>
            <person name="Kimura T."/>
            <person name="Sakka K."/>
        </authorList>
    </citation>
    <scope>NUCLEOTIDE SEQUENCE</scope>
</reference>
<dbReference type="Pfam" id="PF00759">
    <property type="entry name" value="Glyco_hydro_9"/>
    <property type="match status" value="1"/>
</dbReference>
<dbReference type="InterPro" id="IPR036966">
    <property type="entry name" value="CBM3_sf"/>
</dbReference>
<dbReference type="Pfam" id="PF00404">
    <property type="entry name" value="Dockerin_1"/>
    <property type="match status" value="1"/>
</dbReference>
<keyword evidence="6 8" id="KW-0326">Glycosidase</keyword>
<keyword evidence="4 10" id="KW-0136">Cellulose degradation</keyword>
<evidence type="ECO:0000256" key="9">
    <source>
        <dbReference type="PROSITE-ProRule" id="PRU10060"/>
    </source>
</evidence>
<feature type="domain" description="CBM3" evidence="11">
    <location>
        <begin position="500"/>
        <end position="661"/>
    </location>
</feature>
<comment type="similarity">
    <text evidence="8 10">Belongs to the glycosyl hydrolase 9 (cellulase E) family.</text>
</comment>
<dbReference type="SUPFAM" id="SSF49384">
    <property type="entry name" value="Carbohydrate-binding domain"/>
    <property type="match status" value="1"/>
</dbReference>
<accession>D1MX95</accession>
<evidence type="ECO:0000256" key="8">
    <source>
        <dbReference type="PROSITE-ProRule" id="PRU10059"/>
    </source>
</evidence>
<dbReference type="PROSITE" id="PS51172">
    <property type="entry name" value="CBM3"/>
    <property type="match status" value="1"/>
</dbReference>
<feature type="active site" evidence="9">
    <location>
        <position position="457"/>
    </location>
</feature>
<dbReference type="InterPro" id="IPR001701">
    <property type="entry name" value="Glyco_hydro_9"/>
</dbReference>